<keyword evidence="1" id="KW-0732">Signal</keyword>
<name>F8LEH1_9BACT</name>
<sequence length="173" mass="19502">MKKSFLSICLFVLTVCLPAQAAVEKSLEEPGTVTFVPPKNWRMVDAKQLKGNVRFMVIGKGKYEFPPSINLSTEEYKGTLREYLAIVKEINSSQGSEWKNLGMIKTEAGDASLSQADAITEWGPIRMMHVILLRDDVIYILTAASLKKEFPTLYQTFFKSFKSLKITNIAPHH</sequence>
<reference evidence="2" key="1">
    <citation type="submission" date="2011-05" db="EMBL/GenBank/DDBJ databases">
        <title>Unity in variety -- the pan-genome of the Chlamydiae.</title>
        <authorList>
            <person name="Collingro A."/>
            <person name="Tischler P."/>
            <person name="Weinmaier T."/>
            <person name="Penz T."/>
            <person name="Heinz E."/>
            <person name="Brunham R.C."/>
            <person name="Read T.D."/>
            <person name="Bavoil P.M."/>
            <person name="Sachse K."/>
            <person name="Kahane S."/>
            <person name="Friedman M.G."/>
            <person name="Rattei T."/>
            <person name="Myers G.S.A."/>
            <person name="Horn M."/>
        </authorList>
    </citation>
    <scope>NUCLEOTIDE SEQUENCE</scope>
    <source>
        <strain evidence="2">2032/99</strain>
    </source>
</reference>
<evidence type="ECO:0000256" key="1">
    <source>
        <dbReference type="SAM" id="SignalP"/>
    </source>
</evidence>
<dbReference type="AlphaFoldDB" id="F8LEH1"/>
<feature type="chain" id="PRO_5003379364" evidence="1">
    <location>
        <begin position="22"/>
        <end position="173"/>
    </location>
</feature>
<proteinExistence type="predicted"/>
<feature type="signal peptide" evidence="1">
    <location>
        <begin position="1"/>
        <end position="21"/>
    </location>
</feature>
<protein>
    <submittedName>
        <fullName evidence="2">Putative secreted protein</fullName>
    </submittedName>
</protein>
<organism evidence="2">
    <name type="scientific">Waddlia chondrophila 2032/99</name>
    <dbReference type="NCBI Taxonomy" id="765953"/>
    <lineage>
        <taxon>Bacteria</taxon>
        <taxon>Pseudomonadati</taxon>
        <taxon>Chlamydiota</taxon>
        <taxon>Chlamydiia</taxon>
        <taxon>Parachlamydiales</taxon>
        <taxon>Waddliaceae</taxon>
        <taxon>Waddlia</taxon>
    </lineage>
</organism>
<gene>
    <name evidence="2" type="ORF">WCH_AA00440</name>
</gene>
<dbReference type="EMBL" id="FR872658">
    <property type="protein sequence ID" value="CCB91889.1"/>
    <property type="molecule type" value="Genomic_DNA"/>
</dbReference>
<evidence type="ECO:0000313" key="2">
    <source>
        <dbReference type="EMBL" id="CCB91889.1"/>
    </source>
</evidence>
<accession>F8LEH1</accession>